<dbReference type="GO" id="GO:0005829">
    <property type="term" value="C:cytosol"/>
    <property type="evidence" value="ECO:0007669"/>
    <property type="project" value="TreeGrafter"/>
</dbReference>
<dbReference type="GO" id="GO:0044205">
    <property type="term" value="P:'de novo' UMP biosynthetic process"/>
    <property type="evidence" value="ECO:0007669"/>
    <property type="project" value="UniProtKB-UniPathway"/>
</dbReference>
<proteinExistence type="predicted"/>
<evidence type="ECO:0000256" key="3">
    <source>
        <dbReference type="ARBA" id="ARBA00022833"/>
    </source>
</evidence>
<sequence length="115" mass="12830">MTFQLASPLDMHIHFREGAMLGLVAPLSARTFAGGVIMPNLVPPVDNAQRLDDYEKEVRLGTGDHVFEPYMTLFMKRYTAEELTHLKDRIIGVKLYPAGITTHSDMGVKNVEDVA</sequence>
<evidence type="ECO:0000313" key="5">
    <source>
        <dbReference type="EMBL" id="SVB94603.1"/>
    </source>
</evidence>
<dbReference type="PANTHER" id="PTHR43137">
    <property type="entry name" value="DIHYDROOROTASE"/>
    <property type="match status" value="1"/>
</dbReference>
<keyword evidence="3" id="KW-0862">Zinc</keyword>
<keyword evidence="4" id="KW-0665">Pyrimidine biosynthesis</keyword>
<evidence type="ECO:0000256" key="2">
    <source>
        <dbReference type="ARBA" id="ARBA00022801"/>
    </source>
</evidence>
<dbReference type="Gene3D" id="3.20.20.140">
    <property type="entry name" value="Metal-dependent hydrolases"/>
    <property type="match status" value="1"/>
</dbReference>
<evidence type="ECO:0000256" key="1">
    <source>
        <dbReference type="ARBA" id="ARBA00022723"/>
    </source>
</evidence>
<reference evidence="5" key="1">
    <citation type="submission" date="2018-05" db="EMBL/GenBank/DDBJ databases">
        <authorList>
            <person name="Lanie J.A."/>
            <person name="Ng W.-L."/>
            <person name="Kazmierczak K.M."/>
            <person name="Andrzejewski T.M."/>
            <person name="Davidsen T.M."/>
            <person name="Wayne K.J."/>
            <person name="Tettelin H."/>
            <person name="Glass J.I."/>
            <person name="Rusch D."/>
            <person name="Podicherti R."/>
            <person name="Tsui H.-C.T."/>
            <person name="Winkler M.E."/>
        </authorList>
    </citation>
    <scope>NUCLEOTIDE SEQUENCE</scope>
</reference>
<dbReference type="GO" id="GO:0046872">
    <property type="term" value="F:metal ion binding"/>
    <property type="evidence" value="ECO:0007669"/>
    <property type="project" value="UniProtKB-KW"/>
</dbReference>
<dbReference type="PANTHER" id="PTHR43137:SF1">
    <property type="entry name" value="DIHYDROOROTASE"/>
    <property type="match status" value="1"/>
</dbReference>
<feature type="non-terminal residue" evidence="5">
    <location>
        <position position="115"/>
    </location>
</feature>
<organism evidence="5">
    <name type="scientific">marine metagenome</name>
    <dbReference type="NCBI Taxonomy" id="408172"/>
    <lineage>
        <taxon>unclassified sequences</taxon>
        <taxon>metagenomes</taxon>
        <taxon>ecological metagenomes</taxon>
    </lineage>
</organism>
<dbReference type="SUPFAM" id="SSF51556">
    <property type="entry name" value="Metallo-dependent hydrolases"/>
    <property type="match status" value="1"/>
</dbReference>
<evidence type="ECO:0000256" key="4">
    <source>
        <dbReference type="ARBA" id="ARBA00022975"/>
    </source>
</evidence>
<dbReference type="InterPro" id="IPR032466">
    <property type="entry name" value="Metal_Hydrolase"/>
</dbReference>
<dbReference type="UniPathway" id="UPA00070">
    <property type="reaction ID" value="UER00117"/>
</dbReference>
<dbReference type="AlphaFoldDB" id="A0A382I6W3"/>
<dbReference type="InterPro" id="IPR004721">
    <property type="entry name" value="DHOdimr"/>
</dbReference>
<protein>
    <submittedName>
        <fullName evidence="5">Uncharacterized protein</fullName>
    </submittedName>
</protein>
<dbReference type="InterPro" id="IPR002195">
    <property type="entry name" value="Dihydroorotase_CS"/>
</dbReference>
<dbReference type="GO" id="GO:0006207">
    <property type="term" value="P:'de novo' pyrimidine nucleobase biosynthetic process"/>
    <property type="evidence" value="ECO:0007669"/>
    <property type="project" value="TreeGrafter"/>
</dbReference>
<dbReference type="EMBL" id="UINC01065194">
    <property type="protein sequence ID" value="SVB94603.1"/>
    <property type="molecule type" value="Genomic_DNA"/>
</dbReference>
<gene>
    <name evidence="5" type="ORF">METZ01_LOCUS247457</name>
</gene>
<dbReference type="PROSITE" id="PS00482">
    <property type="entry name" value="DIHYDROOROTASE_1"/>
    <property type="match status" value="1"/>
</dbReference>
<accession>A0A382I6W3</accession>
<keyword evidence="1" id="KW-0479">Metal-binding</keyword>
<dbReference type="GO" id="GO:0004151">
    <property type="term" value="F:dihydroorotase activity"/>
    <property type="evidence" value="ECO:0007669"/>
    <property type="project" value="InterPro"/>
</dbReference>
<keyword evidence="2" id="KW-0378">Hydrolase</keyword>
<name>A0A382I6W3_9ZZZZ</name>